<name>A0A401IPH1_9VIRU</name>
<sequence length="1080" mass="120536">MDSEPLAVFDYMGQESGNTNVDRNDTDEKSPFSKLNTTLENQCIKRKSEDIHIIHSRSIKRIKCEDVTTGKDEKVMKEDKPVSSISILQATLASAKSKSKSQTQSMRLKKPKMDVRCTKVSEKGGDIDIVNQLINDLDIDSFPLHLDVDVDPPYSPVGRDIAEDQDGIPVDLLTDRIGKFLISENSNEDKDTPTDCKPTSFDPTVTEPELHSSGTISTPCSGCDDEESFCMNSPRHIPSGKDGALSNDNTIDAMLDGGPVGHWPSPLTDGWLVGSRPGIAEYQARARAKHYRYDYDREKLKGVVLPHVEFVDAYNGSKLPSQECLSLAEEMGSPFNLNGLDTFWVQDKRKTYLQHLDNNVVIKSFINGDICAVQFIGLLRSMATEILRPTMYRLSLDFSSTAVTLSKEDALPYDWKVVRLMLQGNRAQNSLEETPIVRPHSLHSEGDPSNNFFNQFASSNVVCMAPTVNYYGRVLDVTAAKEYGALQSLICAIVIPCIVDEVLDLGPDEKSLIELLHQRGLCKLPTETDRMYVIDCCISCAIHSISYSFVGGDVSGRSWSPSSFPKSMIHSAMFRAPLTLPLVDANPPFDSSKCPELRIIENDVILLLNPPANGKTPEAKARRAAFIGKNIRPKGSRVLCKLGNGISATVGAPREVSQSSHRPSSLSNGVHKNTTLTCQRVMKRAFISIVGSYGRLHLVTGRINRVYTAFMDKSRDTLRGSHPVVGNSNLDNIKQGKAESTSTRYIVEKLRRLGVVNIFTSQCGNSDSVSDNVFFTREDNANIFHCKGLCRVFGLVPESRHMDLFRNSRHLFQRMINWPRVGIIHDTAAKALTQLLDQTGQDHSTIEIELGNKGKIRQVSTRSIREAREQCIDNSNPDIVMADMRRQAASLIAHLHKISIRQHIRTGRIRGAEMSTLWFRPYDEDANVKLAKYEANDKSGQALLINMVDGGEIEGLARDMFPRPARHIMLELLLGRDCAIAISALSCRQWYQWSYDMLTRRRNRTYHSAKISDAAKDEACYGLDSDLNMHPITFFKYTLLRNTVSTKRGRIGLQEIQSMAAKCLVGLYNEPTIRSNLFSN</sequence>
<accession>A0A401IPH1</accession>
<feature type="region of interest" description="Disordered" evidence="1">
    <location>
        <begin position="13"/>
        <end position="33"/>
    </location>
</feature>
<reference evidence="2" key="1">
    <citation type="journal article" date="2018" name="J. Virol.">
        <title>Crustacean Genome Exploration Reveals the Evolutionary Origin of White Spot Syndrome Virus.</title>
        <authorList>
            <person name="Kawato S."/>
            <person name="Shitara A."/>
            <person name="Wang Y."/>
            <person name="Nozaki R."/>
            <person name="Kondo H."/>
            <person name="Hirono I."/>
        </authorList>
    </citation>
    <scope>NUCLEOTIDE SEQUENCE</scope>
</reference>
<proteinExistence type="predicted"/>
<feature type="compositionally biased region" description="Polar residues" evidence="1">
    <location>
        <begin position="656"/>
        <end position="671"/>
    </location>
</feature>
<dbReference type="EMBL" id="BFCF01000001">
    <property type="protein sequence ID" value="GBG35515.1"/>
    <property type="molecule type" value="Genomic_DNA"/>
</dbReference>
<feature type="region of interest" description="Disordered" evidence="1">
    <location>
        <begin position="651"/>
        <end position="671"/>
    </location>
</feature>
<evidence type="ECO:0000313" key="2">
    <source>
        <dbReference type="EMBL" id="GBG35515.1"/>
    </source>
</evidence>
<comment type="caution">
    <text evidence="2">The sequence shown here is derived from an EMBL/GenBank/DDBJ whole genome shotgun (WGS) entry which is preliminary data.</text>
</comment>
<organism evidence="2">
    <name type="scientific">Penaeus monodon endogenous nimavirus</name>
    <dbReference type="NCBI Taxonomy" id="2133795"/>
    <lineage>
        <taxon>Viruses</taxon>
        <taxon>Viruses incertae sedis</taxon>
        <taxon>Naldaviricetes</taxon>
        <taxon>Nimaviridae</taxon>
    </lineage>
</organism>
<feature type="compositionally biased region" description="Basic and acidic residues" evidence="1">
    <location>
        <begin position="22"/>
        <end position="31"/>
    </location>
</feature>
<protein>
    <submittedName>
        <fullName evidence="2">Wsv226-like protein</fullName>
    </submittedName>
</protein>
<evidence type="ECO:0000256" key="1">
    <source>
        <dbReference type="SAM" id="MobiDB-lite"/>
    </source>
</evidence>